<dbReference type="EMBL" id="CAAALY010068440">
    <property type="protein sequence ID" value="VEL24570.1"/>
    <property type="molecule type" value="Genomic_DNA"/>
</dbReference>
<accession>A0A3S5BYJ1</accession>
<dbReference type="AlphaFoldDB" id="A0A3S5BYJ1"/>
<name>A0A3S5BYJ1_9PLAT</name>
<keyword evidence="2" id="KW-1185">Reference proteome</keyword>
<evidence type="ECO:0000313" key="1">
    <source>
        <dbReference type="EMBL" id="VEL24570.1"/>
    </source>
</evidence>
<gene>
    <name evidence="1" type="ORF">PXEA_LOCUS18010</name>
</gene>
<protein>
    <submittedName>
        <fullName evidence="1">Uncharacterized protein</fullName>
    </submittedName>
</protein>
<dbReference type="Proteomes" id="UP000784294">
    <property type="component" value="Unassembled WGS sequence"/>
</dbReference>
<comment type="caution">
    <text evidence="1">The sequence shown here is derived from an EMBL/GenBank/DDBJ whole genome shotgun (WGS) entry which is preliminary data.</text>
</comment>
<evidence type="ECO:0000313" key="2">
    <source>
        <dbReference type="Proteomes" id="UP000784294"/>
    </source>
</evidence>
<organism evidence="1 2">
    <name type="scientific">Protopolystoma xenopodis</name>
    <dbReference type="NCBI Taxonomy" id="117903"/>
    <lineage>
        <taxon>Eukaryota</taxon>
        <taxon>Metazoa</taxon>
        <taxon>Spiralia</taxon>
        <taxon>Lophotrochozoa</taxon>
        <taxon>Platyhelminthes</taxon>
        <taxon>Monogenea</taxon>
        <taxon>Polyopisthocotylea</taxon>
        <taxon>Polystomatidea</taxon>
        <taxon>Polystomatidae</taxon>
        <taxon>Protopolystoma</taxon>
    </lineage>
</organism>
<proteinExistence type="predicted"/>
<sequence>MLRIAQKSARLSTCCRPTDSVSLPDCRFICRHLRKPGERFKTAIAPRDRPPTSVDEAACSCPRVPAGMEAPHLKSTLRWANGAMLLLAGIVSRISDSHFYVSWTWLCCPSARAEMERL</sequence>
<reference evidence="1" key="1">
    <citation type="submission" date="2018-11" db="EMBL/GenBank/DDBJ databases">
        <authorList>
            <consortium name="Pathogen Informatics"/>
        </authorList>
    </citation>
    <scope>NUCLEOTIDE SEQUENCE</scope>
</reference>